<dbReference type="EMBL" id="WTVQ01000002">
    <property type="protein sequence ID" value="NMG73400.1"/>
    <property type="molecule type" value="Genomic_DNA"/>
</dbReference>
<dbReference type="InterPro" id="IPR050397">
    <property type="entry name" value="Env_Response_Regulators"/>
</dbReference>
<evidence type="ECO:0000256" key="2">
    <source>
        <dbReference type="ARBA" id="ARBA00023125"/>
    </source>
</evidence>
<dbReference type="PROSITE" id="PS50042">
    <property type="entry name" value="CNMP_BINDING_3"/>
    <property type="match status" value="1"/>
</dbReference>
<keyword evidence="2" id="KW-0238">DNA-binding</keyword>
<keyword evidence="7" id="KW-1185">Reference proteome</keyword>
<sequence length="249" mass="27821">MPAIECLETPPAAATPKPEAERLCKLLAHIPLLDGFDPAELVRFARGVREQNVDKGTVLFHRGDPCHGFHLVLSGQIKLAFTSSEGQEKVIEIIRPGQSFGEAVMFMEKPYVVMAQALTDCKLLHIAKNVVFEEMDRDPSFCRRIIAGLSHRLHHLIADVETYSLRSGRERIVGYLLREEEISGEPGARGRVSVRLPTSKGTIASRLNLTQEHFSRILHELAEAGLIGVEGRTIHILDIEKLRTAQMQY</sequence>
<dbReference type="Gene3D" id="2.60.120.10">
    <property type="entry name" value="Jelly Rolls"/>
    <property type="match status" value="1"/>
</dbReference>
<gene>
    <name evidence="6" type="ORF">GPA25_01375</name>
</gene>
<dbReference type="PROSITE" id="PS51063">
    <property type="entry name" value="HTH_CRP_2"/>
    <property type="match status" value="1"/>
</dbReference>
<comment type="caution">
    <text evidence="6">The sequence shown here is derived from an EMBL/GenBank/DDBJ whole genome shotgun (WGS) entry which is preliminary data.</text>
</comment>
<evidence type="ECO:0000256" key="1">
    <source>
        <dbReference type="ARBA" id="ARBA00023015"/>
    </source>
</evidence>
<keyword evidence="3" id="KW-0804">Transcription</keyword>
<dbReference type="RefSeq" id="WP_169258558.1">
    <property type="nucleotide sequence ID" value="NZ_WTVQ01000002.1"/>
</dbReference>
<dbReference type="PANTHER" id="PTHR24567:SF26">
    <property type="entry name" value="REGULATORY PROTEIN YEIL"/>
    <property type="match status" value="1"/>
</dbReference>
<dbReference type="Gene3D" id="1.10.10.10">
    <property type="entry name" value="Winged helix-like DNA-binding domain superfamily/Winged helix DNA-binding domain"/>
    <property type="match status" value="1"/>
</dbReference>
<evidence type="ECO:0000259" key="5">
    <source>
        <dbReference type="PROSITE" id="PS51063"/>
    </source>
</evidence>
<dbReference type="Pfam" id="PF13545">
    <property type="entry name" value="HTH_Crp_2"/>
    <property type="match status" value="1"/>
</dbReference>
<dbReference type="InterPro" id="IPR018490">
    <property type="entry name" value="cNMP-bd_dom_sf"/>
</dbReference>
<dbReference type="Pfam" id="PF00027">
    <property type="entry name" value="cNMP_binding"/>
    <property type="match status" value="1"/>
</dbReference>
<accession>A0ABX1Q786</accession>
<dbReference type="InterPro" id="IPR014710">
    <property type="entry name" value="RmlC-like_jellyroll"/>
</dbReference>
<reference evidence="6 7" key="1">
    <citation type="submission" date="2019-12" db="EMBL/GenBank/DDBJ databases">
        <title>Comparative genomics gives insights into the taxonomy of the Azoarcus-Aromatoleum group and reveals separate origins of nif in the plant-associated Azoarcus and non-plant-associated Aromatoleum sub-groups.</title>
        <authorList>
            <person name="Lafos M."/>
            <person name="Maluk M."/>
            <person name="Batista M."/>
            <person name="Junghare M."/>
            <person name="Carmona M."/>
            <person name="Faoro H."/>
            <person name="Cruz L.M."/>
            <person name="Battistoni F."/>
            <person name="De Souza E."/>
            <person name="Pedrosa F."/>
            <person name="Chen W.-M."/>
            <person name="Poole P.S."/>
            <person name="Dixon R.A."/>
            <person name="James E.K."/>
        </authorList>
    </citation>
    <scope>NUCLEOTIDE SEQUENCE [LARGE SCALE GENOMIC DNA]</scope>
    <source>
        <strain evidence="6 7">22Lin</strain>
    </source>
</reference>
<evidence type="ECO:0000313" key="6">
    <source>
        <dbReference type="EMBL" id="NMG73400.1"/>
    </source>
</evidence>
<evidence type="ECO:0000256" key="3">
    <source>
        <dbReference type="ARBA" id="ARBA00023163"/>
    </source>
</evidence>
<dbReference type="InterPro" id="IPR036390">
    <property type="entry name" value="WH_DNA-bd_sf"/>
</dbReference>
<proteinExistence type="predicted"/>
<evidence type="ECO:0000313" key="7">
    <source>
        <dbReference type="Proteomes" id="UP000648984"/>
    </source>
</evidence>
<name>A0ABX1Q786_9RHOO</name>
<feature type="domain" description="Cyclic nucleotide-binding" evidence="4">
    <location>
        <begin position="32"/>
        <end position="152"/>
    </location>
</feature>
<evidence type="ECO:0000259" key="4">
    <source>
        <dbReference type="PROSITE" id="PS50042"/>
    </source>
</evidence>
<dbReference type="SMART" id="SM00419">
    <property type="entry name" value="HTH_CRP"/>
    <property type="match status" value="1"/>
</dbReference>
<dbReference type="InterPro" id="IPR000595">
    <property type="entry name" value="cNMP-bd_dom"/>
</dbReference>
<dbReference type="InterPro" id="IPR036388">
    <property type="entry name" value="WH-like_DNA-bd_sf"/>
</dbReference>
<keyword evidence="1" id="KW-0805">Transcription regulation</keyword>
<dbReference type="SMART" id="SM00100">
    <property type="entry name" value="cNMP"/>
    <property type="match status" value="1"/>
</dbReference>
<dbReference type="InterPro" id="IPR012318">
    <property type="entry name" value="HTH_CRP"/>
</dbReference>
<protein>
    <submittedName>
        <fullName evidence="6">Cyclic nucleotide-binding domain-containing protein</fullName>
    </submittedName>
</protein>
<dbReference type="SUPFAM" id="SSF46785">
    <property type="entry name" value="Winged helix' DNA-binding domain"/>
    <property type="match status" value="1"/>
</dbReference>
<organism evidence="6 7">
    <name type="scientific">Aromatoleum diolicum</name>
    <dbReference type="NCBI Taxonomy" id="75796"/>
    <lineage>
        <taxon>Bacteria</taxon>
        <taxon>Pseudomonadati</taxon>
        <taxon>Pseudomonadota</taxon>
        <taxon>Betaproteobacteria</taxon>
        <taxon>Rhodocyclales</taxon>
        <taxon>Rhodocyclaceae</taxon>
        <taxon>Aromatoleum</taxon>
    </lineage>
</organism>
<dbReference type="PANTHER" id="PTHR24567">
    <property type="entry name" value="CRP FAMILY TRANSCRIPTIONAL REGULATORY PROTEIN"/>
    <property type="match status" value="1"/>
</dbReference>
<dbReference type="SUPFAM" id="SSF51206">
    <property type="entry name" value="cAMP-binding domain-like"/>
    <property type="match status" value="1"/>
</dbReference>
<dbReference type="CDD" id="cd00038">
    <property type="entry name" value="CAP_ED"/>
    <property type="match status" value="1"/>
</dbReference>
<dbReference type="Proteomes" id="UP000648984">
    <property type="component" value="Unassembled WGS sequence"/>
</dbReference>
<feature type="domain" description="HTH crp-type" evidence="5">
    <location>
        <begin position="166"/>
        <end position="240"/>
    </location>
</feature>